<dbReference type="AlphaFoldDB" id="A0A6N7QYB4"/>
<organism evidence="2 3">
    <name type="scientific">Gracilibacillus thailandensis</name>
    <dbReference type="NCBI Taxonomy" id="563735"/>
    <lineage>
        <taxon>Bacteria</taxon>
        <taxon>Bacillati</taxon>
        <taxon>Bacillota</taxon>
        <taxon>Bacilli</taxon>
        <taxon>Bacillales</taxon>
        <taxon>Bacillaceae</taxon>
        <taxon>Gracilibacillus</taxon>
    </lineage>
</organism>
<dbReference type="EMBL" id="WJEE01000012">
    <property type="protein sequence ID" value="MRI66192.1"/>
    <property type="molecule type" value="Genomic_DNA"/>
</dbReference>
<feature type="transmembrane region" description="Helical" evidence="1">
    <location>
        <begin position="46"/>
        <end position="68"/>
    </location>
</feature>
<evidence type="ECO:0000313" key="3">
    <source>
        <dbReference type="Proteomes" id="UP000435187"/>
    </source>
</evidence>
<keyword evidence="1" id="KW-1133">Transmembrane helix</keyword>
<protein>
    <submittedName>
        <fullName evidence="2">Uncharacterized protein</fullName>
    </submittedName>
</protein>
<dbReference type="Proteomes" id="UP000435187">
    <property type="component" value="Unassembled WGS sequence"/>
</dbReference>
<dbReference type="RefSeq" id="WP_153834942.1">
    <property type="nucleotide sequence ID" value="NZ_JBHUMW010000103.1"/>
</dbReference>
<evidence type="ECO:0000313" key="2">
    <source>
        <dbReference type="EMBL" id="MRI66192.1"/>
    </source>
</evidence>
<reference evidence="2 3" key="1">
    <citation type="submission" date="2019-10" db="EMBL/GenBank/DDBJ databases">
        <title>Gracilibacillus salitolerans sp. nov., a moderate halophile isolated from a saline soil in northwest China.</title>
        <authorList>
            <person name="Gan L."/>
        </authorList>
    </citation>
    <scope>NUCLEOTIDE SEQUENCE [LARGE SCALE GENOMIC DNA]</scope>
    <source>
        <strain evidence="2 3">TP2-8</strain>
    </source>
</reference>
<proteinExistence type="predicted"/>
<keyword evidence="1" id="KW-0472">Membrane</keyword>
<sequence>MKVGKSVKKGYNELSERAKKILLVAMIILSIFFLMGFIVALPMLMFFLVICIQIGIPILFAFLAYKLIKFLYHTLKGKRKNITSRYI</sequence>
<accession>A0A6N7QYB4</accession>
<feature type="transmembrane region" description="Helical" evidence="1">
    <location>
        <begin position="21"/>
        <end position="40"/>
    </location>
</feature>
<evidence type="ECO:0000256" key="1">
    <source>
        <dbReference type="SAM" id="Phobius"/>
    </source>
</evidence>
<keyword evidence="3" id="KW-1185">Reference proteome</keyword>
<comment type="caution">
    <text evidence="2">The sequence shown here is derived from an EMBL/GenBank/DDBJ whole genome shotgun (WGS) entry which is preliminary data.</text>
</comment>
<gene>
    <name evidence="2" type="ORF">GH885_07510</name>
</gene>
<keyword evidence="1" id="KW-0812">Transmembrane</keyword>
<name>A0A6N7QYB4_9BACI</name>